<feature type="compositionally biased region" description="Basic and acidic residues" evidence="4">
    <location>
        <begin position="480"/>
        <end position="491"/>
    </location>
</feature>
<organism evidence="5 6">
    <name type="scientific">Oryza meyeriana var. granulata</name>
    <dbReference type="NCBI Taxonomy" id="110450"/>
    <lineage>
        <taxon>Eukaryota</taxon>
        <taxon>Viridiplantae</taxon>
        <taxon>Streptophyta</taxon>
        <taxon>Embryophyta</taxon>
        <taxon>Tracheophyta</taxon>
        <taxon>Spermatophyta</taxon>
        <taxon>Magnoliopsida</taxon>
        <taxon>Liliopsida</taxon>
        <taxon>Poales</taxon>
        <taxon>Poaceae</taxon>
        <taxon>BOP clade</taxon>
        <taxon>Oryzoideae</taxon>
        <taxon>Oryzeae</taxon>
        <taxon>Oryzinae</taxon>
        <taxon>Oryza</taxon>
        <taxon>Oryza meyeriana</taxon>
    </lineage>
</organism>
<dbReference type="Pfam" id="PF12796">
    <property type="entry name" value="Ank_2"/>
    <property type="match status" value="1"/>
</dbReference>
<keyword evidence="6" id="KW-1185">Reference proteome</keyword>
<sequence>MEQSCCYFPLRWESTGDQWWYASPIDWAAADGHYDIVRQLLHLDPNLLIKLTSLRRIRRLEALWDDDARFAGAAGYRAGVARSLLLECECKNGAENTLLRAGYGGWLLYSAASAGDMAFVQELMDRDPLLVFGEGEYGVTDMFYAAARGGNAEVFRLLLDHGMSPRCSTNCPNGEGAHGGRSSVFRLEMMSRAVHAAARGGSVEMLRELIERRSDVSEYLDFRGSTVLHAAAGRGQLEVVKYLMATFDIVDSTDNQGNTALHVAAYRGHLPVVEALVAASPSTLSAVNRAGDTFLHSAIAGFRTPGFRRLDRQMELMRHLIRERTADIQKIINLRNDAGLTVLHMAVVGCVHPDLVELLMSTPSIDLNAEDANGMTPLALLKQQLRSSTSDKLIRQIVSAGGVLNSSVLRTRSAIVSQIKMQGGIASSPGTTFKISDAEIFLYSGIGTAESRRPSSCSSNGKCDHAHYGDAKCANGENHGSSEKRLSSASRAKDRLKLMLKWPRQKMSRAHKKADDGGAAMDSIKKLSEQTFETPAPLRQTFTKTTALNNKRTLAVKSSTPSSATKKKLNSRLIHGIMEAMPHLASSSPATAFRRSSTPPPPPSGKMKGVCLELDDENSMTTPVFGKLKDIVLDNNDAMDEPSSSGFSINDDGSTEMPARRHGCGNGRLINICFGAQGLTVEDSASGQQTSKMFKQQCLRVS</sequence>
<dbReference type="InterPro" id="IPR036770">
    <property type="entry name" value="Ankyrin_rpt-contain_sf"/>
</dbReference>
<name>A0A6G1EXN1_9ORYZ</name>
<dbReference type="PANTHER" id="PTHR24126:SF40">
    <property type="entry name" value="ANKYRIN REPEAT FAMILY PROTEIN"/>
    <property type="match status" value="1"/>
</dbReference>
<accession>A0A6G1EXN1</accession>
<dbReference type="InterPro" id="IPR002110">
    <property type="entry name" value="Ankyrin_rpt"/>
</dbReference>
<dbReference type="EMBL" id="SPHZ02000002">
    <property type="protein sequence ID" value="KAF0929365.1"/>
    <property type="molecule type" value="Genomic_DNA"/>
</dbReference>
<feature type="compositionally biased region" description="Polar residues" evidence="4">
    <location>
        <begin position="586"/>
        <end position="597"/>
    </location>
</feature>
<evidence type="ECO:0000256" key="2">
    <source>
        <dbReference type="ARBA" id="ARBA00023043"/>
    </source>
</evidence>
<dbReference type="PANTHER" id="PTHR24126">
    <property type="entry name" value="ANKYRIN REPEAT, PH AND SEC7 DOMAIN CONTAINING PROTEIN SECG-RELATED"/>
    <property type="match status" value="1"/>
</dbReference>
<dbReference type="PROSITE" id="PS50297">
    <property type="entry name" value="ANK_REP_REGION"/>
    <property type="match status" value="2"/>
</dbReference>
<proteinExistence type="predicted"/>
<dbReference type="PROSITE" id="PS50088">
    <property type="entry name" value="ANK_REPEAT"/>
    <property type="match status" value="2"/>
</dbReference>
<evidence type="ECO:0000256" key="1">
    <source>
        <dbReference type="ARBA" id="ARBA00022737"/>
    </source>
</evidence>
<feature type="region of interest" description="Disordered" evidence="4">
    <location>
        <begin position="586"/>
        <end position="606"/>
    </location>
</feature>
<evidence type="ECO:0000313" key="5">
    <source>
        <dbReference type="EMBL" id="KAF0929365.1"/>
    </source>
</evidence>
<dbReference type="Proteomes" id="UP000479710">
    <property type="component" value="Unassembled WGS sequence"/>
</dbReference>
<comment type="caution">
    <text evidence="5">The sequence shown here is derived from an EMBL/GenBank/DDBJ whole genome shotgun (WGS) entry which is preliminary data.</text>
</comment>
<keyword evidence="2 3" id="KW-0040">ANK repeat</keyword>
<feature type="repeat" description="ANK" evidence="3">
    <location>
        <begin position="223"/>
        <end position="255"/>
    </location>
</feature>
<evidence type="ECO:0000256" key="4">
    <source>
        <dbReference type="SAM" id="MobiDB-lite"/>
    </source>
</evidence>
<dbReference type="AlphaFoldDB" id="A0A6G1EXN1"/>
<protein>
    <submittedName>
        <fullName evidence="5">Uncharacterized protein</fullName>
    </submittedName>
</protein>
<feature type="region of interest" description="Disordered" evidence="4">
    <location>
        <begin position="472"/>
        <end position="491"/>
    </location>
</feature>
<keyword evidence="1" id="KW-0677">Repeat</keyword>
<dbReference type="Gene3D" id="1.25.40.20">
    <property type="entry name" value="Ankyrin repeat-containing domain"/>
    <property type="match status" value="1"/>
</dbReference>
<reference evidence="5 6" key="1">
    <citation type="submission" date="2019-11" db="EMBL/GenBank/DDBJ databases">
        <title>Whole genome sequence of Oryza granulata.</title>
        <authorList>
            <person name="Li W."/>
        </authorList>
    </citation>
    <scope>NUCLEOTIDE SEQUENCE [LARGE SCALE GENOMIC DNA]</scope>
    <source>
        <strain evidence="6">cv. Menghai</strain>
        <tissue evidence="5">Leaf</tissue>
    </source>
</reference>
<dbReference type="SMART" id="SM00248">
    <property type="entry name" value="ANK"/>
    <property type="match status" value="9"/>
</dbReference>
<evidence type="ECO:0000313" key="6">
    <source>
        <dbReference type="Proteomes" id="UP000479710"/>
    </source>
</evidence>
<dbReference type="OrthoDB" id="5314041at2759"/>
<feature type="repeat" description="ANK" evidence="3">
    <location>
        <begin position="256"/>
        <end position="277"/>
    </location>
</feature>
<evidence type="ECO:0000256" key="3">
    <source>
        <dbReference type="PROSITE-ProRule" id="PRU00023"/>
    </source>
</evidence>
<gene>
    <name evidence="5" type="ORF">E2562_021393</name>
</gene>
<dbReference type="SUPFAM" id="SSF48403">
    <property type="entry name" value="Ankyrin repeat"/>
    <property type="match status" value="1"/>
</dbReference>